<dbReference type="EMBL" id="CAEZTV010000030">
    <property type="protein sequence ID" value="CAB4577319.1"/>
    <property type="molecule type" value="Genomic_DNA"/>
</dbReference>
<dbReference type="AlphaFoldDB" id="A0A6J6EPJ1"/>
<proteinExistence type="predicted"/>
<reference evidence="1" key="1">
    <citation type="submission" date="2020-05" db="EMBL/GenBank/DDBJ databases">
        <authorList>
            <person name="Chiriac C."/>
            <person name="Salcher M."/>
            <person name="Ghai R."/>
            <person name="Kavagutti S V."/>
        </authorList>
    </citation>
    <scope>NUCLEOTIDE SEQUENCE</scope>
</reference>
<sequence length="588" mass="58471">MSTTTNFKRIALVAVAALGLGLLNSAPSQAAINADTVTLSSATAAQSTAETYTATSAVVTVSFFGAQEDSMSITAALTAAPAGNTALPTLQLVETSSALIETNTALGRRLLVGETRTANAAVSVRALAGTVVTTAKFAVYLTEGNGVTAPSTAGSFGVRITPATIGASGALQGSAAVNLTITVTDAPALDKKVSAANSRVWLQGPAQSGNQTYVPFADSTVAISSAIPTAVGATAHIYVLPANAANTNAARESLTVTTNIGGLGTDSGAILGRSLNVRGDGTQATRVYIFPDGNAGVASISVTTASGVLLATKTVRFFGATTKLTGTAVTEIIGTSGTVRVAARDAADVLMSSLRTGENVYAFSSDATIATVPTTALSYSVDSAVVTVTGVKAGTATITFGNATTLAASTIKSDPVSIRVGSTAIASVTVAFDKQSYAPGEKATVTLSTRDATNLLTVPGTAVPLFVSTGQGLVTDKAFLSSTIDTATTITTAAATSATAGTVAGTRTYTVFMPTTPGPVKLSATLSSDGALATAIRGTEISATATVTDSGSAALAAVTALATTVASLRTLIVTLTNLVLKIQKKVRA</sequence>
<accession>A0A6J6EPJ1</accession>
<name>A0A6J6EPJ1_9ZZZZ</name>
<protein>
    <submittedName>
        <fullName evidence="1">Unannotated protein</fullName>
    </submittedName>
</protein>
<organism evidence="1">
    <name type="scientific">freshwater metagenome</name>
    <dbReference type="NCBI Taxonomy" id="449393"/>
    <lineage>
        <taxon>unclassified sequences</taxon>
        <taxon>metagenomes</taxon>
        <taxon>ecological metagenomes</taxon>
    </lineage>
</organism>
<gene>
    <name evidence="1" type="ORF">UFOPK1747_00332</name>
</gene>
<evidence type="ECO:0000313" key="1">
    <source>
        <dbReference type="EMBL" id="CAB4577319.1"/>
    </source>
</evidence>